<reference evidence="5 7" key="2">
    <citation type="journal article" date="2013" name="Nature">
        <title>Insights into bilaterian evolution from three spiralian genomes.</title>
        <authorList>
            <person name="Simakov O."/>
            <person name="Marletaz F."/>
            <person name="Cho S.J."/>
            <person name="Edsinger-Gonzales E."/>
            <person name="Havlak P."/>
            <person name="Hellsten U."/>
            <person name="Kuo D.H."/>
            <person name="Larsson T."/>
            <person name="Lv J."/>
            <person name="Arendt D."/>
            <person name="Savage R."/>
            <person name="Osoegawa K."/>
            <person name="de Jong P."/>
            <person name="Grimwood J."/>
            <person name="Chapman J.A."/>
            <person name="Shapiro H."/>
            <person name="Aerts A."/>
            <person name="Otillar R.P."/>
            <person name="Terry A.Y."/>
            <person name="Boore J.L."/>
            <person name="Grigoriev I.V."/>
            <person name="Lindberg D.R."/>
            <person name="Seaver E.C."/>
            <person name="Weisblat D.A."/>
            <person name="Putnam N.H."/>
            <person name="Rokhsar D.S."/>
        </authorList>
    </citation>
    <scope>NUCLEOTIDE SEQUENCE</scope>
    <source>
        <strain evidence="5 7">I ESC-2004</strain>
    </source>
</reference>
<evidence type="ECO:0000313" key="7">
    <source>
        <dbReference type="Proteomes" id="UP000014760"/>
    </source>
</evidence>
<dbReference type="CDD" id="cd00051">
    <property type="entry name" value="EFh"/>
    <property type="match status" value="1"/>
</dbReference>
<dbReference type="EnsemblMetazoa" id="CapteT222663">
    <property type="protein sequence ID" value="CapteP222663"/>
    <property type="gene ID" value="CapteG222663"/>
</dbReference>
<dbReference type="HOGENOM" id="CLU_036726_1_0_1"/>
<proteinExistence type="predicted"/>
<accession>R7TNE2</accession>
<feature type="domain" description="EF-hand" evidence="4">
    <location>
        <begin position="38"/>
        <end position="73"/>
    </location>
</feature>
<feature type="domain" description="EF-hand" evidence="4">
    <location>
        <begin position="110"/>
        <end position="145"/>
    </location>
</feature>
<organism evidence="5">
    <name type="scientific">Capitella teleta</name>
    <name type="common">Polychaete worm</name>
    <dbReference type="NCBI Taxonomy" id="283909"/>
    <lineage>
        <taxon>Eukaryota</taxon>
        <taxon>Metazoa</taxon>
        <taxon>Spiralia</taxon>
        <taxon>Lophotrochozoa</taxon>
        <taxon>Annelida</taxon>
        <taxon>Polychaeta</taxon>
        <taxon>Sedentaria</taxon>
        <taxon>Scolecida</taxon>
        <taxon>Capitellidae</taxon>
        <taxon>Capitella</taxon>
    </lineage>
</organism>
<evidence type="ECO:0000259" key="4">
    <source>
        <dbReference type="PROSITE" id="PS50222"/>
    </source>
</evidence>
<keyword evidence="3" id="KW-0106">Calcium</keyword>
<keyword evidence="1" id="KW-0479">Metal-binding</keyword>
<dbReference type="Proteomes" id="UP000014760">
    <property type="component" value="Unassembled WGS sequence"/>
</dbReference>
<evidence type="ECO:0000256" key="3">
    <source>
        <dbReference type="ARBA" id="ARBA00022837"/>
    </source>
</evidence>
<dbReference type="EMBL" id="AMQN01011866">
    <property type="status" value="NOT_ANNOTATED_CDS"/>
    <property type="molecule type" value="Genomic_DNA"/>
</dbReference>
<reference evidence="6" key="3">
    <citation type="submission" date="2015-06" db="UniProtKB">
        <authorList>
            <consortium name="EnsemblMetazoa"/>
        </authorList>
    </citation>
    <scope>IDENTIFICATION</scope>
</reference>
<dbReference type="Pfam" id="PF13499">
    <property type="entry name" value="EF-hand_7"/>
    <property type="match status" value="2"/>
</dbReference>
<dbReference type="PANTHER" id="PTHR34524:SF6">
    <property type="entry name" value="CALCYPHOSINE LIKE"/>
    <property type="match status" value="1"/>
</dbReference>
<dbReference type="OrthoDB" id="444540at2759"/>
<dbReference type="EMBL" id="KB309148">
    <property type="protein sequence ID" value="ELT95363.1"/>
    <property type="molecule type" value="Genomic_DNA"/>
</dbReference>
<dbReference type="InterPro" id="IPR002048">
    <property type="entry name" value="EF_hand_dom"/>
</dbReference>
<feature type="domain" description="EF-hand" evidence="4">
    <location>
        <begin position="153"/>
        <end position="188"/>
    </location>
</feature>
<dbReference type="SMART" id="SM00054">
    <property type="entry name" value="EFh"/>
    <property type="match status" value="3"/>
</dbReference>
<evidence type="ECO:0000256" key="1">
    <source>
        <dbReference type="ARBA" id="ARBA00022723"/>
    </source>
</evidence>
<dbReference type="InterPro" id="IPR011992">
    <property type="entry name" value="EF-hand-dom_pair"/>
</dbReference>
<feature type="domain" description="EF-hand" evidence="4">
    <location>
        <begin position="74"/>
        <end position="109"/>
    </location>
</feature>
<name>R7TNE2_CAPTE</name>
<dbReference type="PROSITE" id="PS50222">
    <property type="entry name" value="EF_HAND_2"/>
    <property type="match status" value="4"/>
</dbReference>
<evidence type="ECO:0000313" key="6">
    <source>
        <dbReference type="EnsemblMetazoa" id="CapteP222663"/>
    </source>
</evidence>
<dbReference type="InterPro" id="IPR018247">
    <property type="entry name" value="EF_Hand_1_Ca_BS"/>
</dbReference>
<dbReference type="STRING" id="283909.R7TNE2"/>
<keyword evidence="7" id="KW-1185">Reference proteome</keyword>
<dbReference type="PROSITE" id="PS00018">
    <property type="entry name" value="EF_HAND_1"/>
    <property type="match status" value="1"/>
</dbReference>
<dbReference type="PANTHER" id="PTHR34524">
    <property type="entry name" value="CALCYPHOSIN"/>
    <property type="match status" value="1"/>
</dbReference>
<reference evidence="7" key="1">
    <citation type="submission" date="2012-12" db="EMBL/GenBank/DDBJ databases">
        <authorList>
            <person name="Hellsten U."/>
            <person name="Grimwood J."/>
            <person name="Chapman J.A."/>
            <person name="Shapiro H."/>
            <person name="Aerts A."/>
            <person name="Otillar R.P."/>
            <person name="Terry A.Y."/>
            <person name="Boore J.L."/>
            <person name="Simakov O."/>
            <person name="Marletaz F."/>
            <person name="Cho S.-J."/>
            <person name="Edsinger-Gonzales E."/>
            <person name="Havlak P."/>
            <person name="Kuo D.-H."/>
            <person name="Larsson T."/>
            <person name="Lv J."/>
            <person name="Arendt D."/>
            <person name="Savage R."/>
            <person name="Osoegawa K."/>
            <person name="de Jong P."/>
            <person name="Lindberg D.R."/>
            <person name="Seaver E.C."/>
            <person name="Weisblat D.A."/>
            <person name="Putnam N.H."/>
            <person name="Grigoriev I.V."/>
            <person name="Rokhsar D.S."/>
        </authorList>
    </citation>
    <scope>NUCLEOTIDE SEQUENCE</scope>
    <source>
        <strain evidence="7">I ESC-2004</strain>
    </source>
</reference>
<dbReference type="GO" id="GO:0005509">
    <property type="term" value="F:calcium ion binding"/>
    <property type="evidence" value="ECO:0007669"/>
    <property type="project" value="InterPro"/>
</dbReference>
<dbReference type="OMA" id="IRCIEIF"/>
<protein>
    <recommendedName>
        <fullName evidence="4">EF-hand domain-containing protein</fullName>
    </recommendedName>
</protein>
<gene>
    <name evidence="5" type="ORF">CAPTEDRAFT_222663</name>
</gene>
<evidence type="ECO:0000313" key="5">
    <source>
        <dbReference type="EMBL" id="ELT95363.1"/>
    </source>
</evidence>
<dbReference type="SUPFAM" id="SSF47473">
    <property type="entry name" value="EF-hand"/>
    <property type="match status" value="1"/>
</dbReference>
<keyword evidence="2" id="KW-0677">Repeat</keyword>
<dbReference type="Gene3D" id="1.10.238.10">
    <property type="entry name" value="EF-hand"/>
    <property type="match status" value="2"/>
</dbReference>
<dbReference type="InterPro" id="IPR051581">
    <property type="entry name" value="Ca-bind"/>
</dbReference>
<sequence length="205" mass="23415">MSLTEEQQEALKDKYEHLKEEGTPLERLRAGVMSRGVTGIKTIGVLFRRIDQNGDKKLHFYEFDDAINEYGIEADAATKQECFNEMDIEGNGVVSFDEFLIALRPPLSESRLDLINQAFDKLDASGTGEVTVCDLKGVYSADYHPKFQSGEWTEEEVFQYWLQQFGGDEDGTVSREDFVNYYVGVSSSIDDDDYFVEMMKSAWKF</sequence>
<evidence type="ECO:0000256" key="2">
    <source>
        <dbReference type="ARBA" id="ARBA00022737"/>
    </source>
</evidence>
<dbReference type="AlphaFoldDB" id="R7TNE2"/>